<feature type="compositionally biased region" description="Basic residues" evidence="1">
    <location>
        <begin position="50"/>
        <end position="62"/>
    </location>
</feature>
<reference evidence="2" key="1">
    <citation type="journal article" date="2020" name="Cell">
        <title>Large-Scale Comparative Analyses of Tick Genomes Elucidate Their Genetic Diversity and Vector Capacities.</title>
        <authorList>
            <consortium name="Tick Genome and Microbiome Consortium (TIGMIC)"/>
            <person name="Jia N."/>
            <person name="Wang J."/>
            <person name="Shi W."/>
            <person name="Du L."/>
            <person name="Sun Y."/>
            <person name="Zhan W."/>
            <person name="Jiang J.F."/>
            <person name="Wang Q."/>
            <person name="Zhang B."/>
            <person name="Ji P."/>
            <person name="Bell-Sakyi L."/>
            <person name="Cui X.M."/>
            <person name="Yuan T.T."/>
            <person name="Jiang B.G."/>
            <person name="Yang W.F."/>
            <person name="Lam T.T."/>
            <person name="Chang Q.C."/>
            <person name="Ding S.J."/>
            <person name="Wang X.J."/>
            <person name="Zhu J.G."/>
            <person name="Ruan X.D."/>
            <person name="Zhao L."/>
            <person name="Wei J.T."/>
            <person name="Ye R.Z."/>
            <person name="Que T.C."/>
            <person name="Du C.H."/>
            <person name="Zhou Y.H."/>
            <person name="Cheng J.X."/>
            <person name="Dai P.F."/>
            <person name="Guo W.B."/>
            <person name="Han X.H."/>
            <person name="Huang E.J."/>
            <person name="Li L.F."/>
            <person name="Wei W."/>
            <person name="Gao Y.C."/>
            <person name="Liu J.Z."/>
            <person name="Shao H.Z."/>
            <person name="Wang X."/>
            <person name="Wang C.C."/>
            <person name="Yang T.C."/>
            <person name="Huo Q.B."/>
            <person name="Li W."/>
            <person name="Chen H.Y."/>
            <person name="Chen S.E."/>
            <person name="Zhou L.G."/>
            <person name="Ni X.B."/>
            <person name="Tian J.H."/>
            <person name="Sheng Y."/>
            <person name="Liu T."/>
            <person name="Pan Y.S."/>
            <person name="Xia L.Y."/>
            <person name="Li J."/>
            <person name="Zhao F."/>
            <person name="Cao W.C."/>
        </authorList>
    </citation>
    <scope>NUCLEOTIDE SEQUENCE</scope>
    <source>
        <strain evidence="2">Rmic-2018</strain>
    </source>
</reference>
<reference evidence="2" key="2">
    <citation type="submission" date="2021-09" db="EMBL/GenBank/DDBJ databases">
        <authorList>
            <person name="Jia N."/>
            <person name="Wang J."/>
            <person name="Shi W."/>
            <person name="Du L."/>
            <person name="Sun Y."/>
            <person name="Zhan W."/>
            <person name="Jiang J."/>
            <person name="Wang Q."/>
            <person name="Zhang B."/>
            <person name="Ji P."/>
            <person name="Sakyi L.B."/>
            <person name="Cui X."/>
            <person name="Yuan T."/>
            <person name="Jiang B."/>
            <person name="Yang W."/>
            <person name="Lam T.T.-Y."/>
            <person name="Chang Q."/>
            <person name="Ding S."/>
            <person name="Wang X."/>
            <person name="Zhu J."/>
            <person name="Ruan X."/>
            <person name="Zhao L."/>
            <person name="Wei J."/>
            <person name="Que T."/>
            <person name="Du C."/>
            <person name="Cheng J."/>
            <person name="Dai P."/>
            <person name="Han X."/>
            <person name="Huang E."/>
            <person name="Gao Y."/>
            <person name="Liu J."/>
            <person name="Shao H."/>
            <person name="Ye R."/>
            <person name="Li L."/>
            <person name="Wei W."/>
            <person name="Wang X."/>
            <person name="Wang C."/>
            <person name="Huo Q."/>
            <person name="Li W."/>
            <person name="Guo W."/>
            <person name="Chen H."/>
            <person name="Chen S."/>
            <person name="Zhou L."/>
            <person name="Zhou L."/>
            <person name="Ni X."/>
            <person name="Tian J."/>
            <person name="Zhou Y."/>
            <person name="Sheng Y."/>
            <person name="Liu T."/>
            <person name="Pan Y."/>
            <person name="Xia L."/>
            <person name="Li J."/>
            <person name="Zhao F."/>
            <person name="Cao W."/>
        </authorList>
    </citation>
    <scope>NUCLEOTIDE SEQUENCE</scope>
    <source>
        <strain evidence="2">Rmic-2018</strain>
        <tissue evidence="2">Larvae</tissue>
    </source>
</reference>
<feature type="compositionally biased region" description="Polar residues" evidence="1">
    <location>
        <begin position="21"/>
        <end position="33"/>
    </location>
</feature>
<feature type="compositionally biased region" description="Basic residues" evidence="1">
    <location>
        <begin position="1"/>
        <end position="18"/>
    </location>
</feature>
<dbReference type="AlphaFoldDB" id="A0A9J6ESY2"/>
<evidence type="ECO:0000313" key="3">
    <source>
        <dbReference type="Proteomes" id="UP000821866"/>
    </source>
</evidence>
<feature type="compositionally biased region" description="Basic residues" evidence="1">
    <location>
        <begin position="81"/>
        <end position="107"/>
    </location>
</feature>
<proteinExistence type="predicted"/>
<dbReference type="EMBL" id="JABSTU010000002">
    <property type="protein sequence ID" value="KAH8037316.1"/>
    <property type="molecule type" value="Genomic_DNA"/>
</dbReference>
<evidence type="ECO:0000256" key="1">
    <source>
        <dbReference type="SAM" id="MobiDB-lite"/>
    </source>
</evidence>
<evidence type="ECO:0000313" key="2">
    <source>
        <dbReference type="EMBL" id="KAH8037316.1"/>
    </source>
</evidence>
<dbReference type="Proteomes" id="UP000821866">
    <property type="component" value="Chromosome 10"/>
</dbReference>
<feature type="compositionally biased region" description="Basic and acidic residues" evidence="1">
    <location>
        <begin position="174"/>
        <end position="186"/>
    </location>
</feature>
<sequence>MTRAAHLHRASRRRRPVHRQCPSTSQVTGSTKEIANRRGRAHGERERSSSKRRRRAKSHHHGKGESSNRKSRGDERDHEMRRRHRPDHGERKGRKHHHHRHRSKRKREKEMSPHGVASPEGPGWRGEFTDGHDVTLPGPYAVRSSGKAFSDSECQISTPNEEGKRIRITNAKPQLDEVETKEPIQE</sequence>
<protein>
    <submittedName>
        <fullName evidence="2">Uncharacterized protein</fullName>
    </submittedName>
</protein>
<gene>
    <name evidence="2" type="ORF">HPB51_009871</name>
</gene>
<feature type="region of interest" description="Disordered" evidence="1">
    <location>
        <begin position="1"/>
        <end position="186"/>
    </location>
</feature>
<feature type="compositionally biased region" description="Basic and acidic residues" evidence="1">
    <location>
        <begin position="63"/>
        <end position="80"/>
    </location>
</feature>
<name>A0A9J6ESY2_RHIMP</name>
<organism evidence="2 3">
    <name type="scientific">Rhipicephalus microplus</name>
    <name type="common">Cattle tick</name>
    <name type="synonym">Boophilus microplus</name>
    <dbReference type="NCBI Taxonomy" id="6941"/>
    <lineage>
        <taxon>Eukaryota</taxon>
        <taxon>Metazoa</taxon>
        <taxon>Ecdysozoa</taxon>
        <taxon>Arthropoda</taxon>
        <taxon>Chelicerata</taxon>
        <taxon>Arachnida</taxon>
        <taxon>Acari</taxon>
        <taxon>Parasitiformes</taxon>
        <taxon>Ixodida</taxon>
        <taxon>Ixodoidea</taxon>
        <taxon>Ixodidae</taxon>
        <taxon>Rhipicephalinae</taxon>
        <taxon>Rhipicephalus</taxon>
        <taxon>Boophilus</taxon>
    </lineage>
</organism>
<keyword evidence="3" id="KW-1185">Reference proteome</keyword>
<accession>A0A9J6ESY2</accession>
<comment type="caution">
    <text evidence="2">The sequence shown here is derived from an EMBL/GenBank/DDBJ whole genome shotgun (WGS) entry which is preliminary data.</text>
</comment>